<keyword evidence="1" id="KW-0732">Signal</keyword>
<proteinExistence type="predicted"/>
<gene>
    <name evidence="3" type="ORF">GWC95_13625</name>
</gene>
<evidence type="ECO:0000313" key="4">
    <source>
        <dbReference type="Proteomes" id="UP000753802"/>
    </source>
</evidence>
<protein>
    <submittedName>
        <fullName evidence="3">SGNH/GDSL hydrolase family protein</fullName>
    </submittedName>
</protein>
<evidence type="ECO:0000256" key="1">
    <source>
        <dbReference type="SAM" id="SignalP"/>
    </source>
</evidence>
<dbReference type="Gene3D" id="2.60.120.260">
    <property type="entry name" value="Galactose-binding domain-like"/>
    <property type="match status" value="1"/>
</dbReference>
<organism evidence="3 4">
    <name type="scientific">Sediminibacterium roseum</name>
    <dbReference type="NCBI Taxonomy" id="1978412"/>
    <lineage>
        <taxon>Bacteria</taxon>
        <taxon>Pseudomonadati</taxon>
        <taxon>Bacteroidota</taxon>
        <taxon>Chitinophagia</taxon>
        <taxon>Chitinophagales</taxon>
        <taxon>Chitinophagaceae</taxon>
        <taxon>Sediminibacterium</taxon>
    </lineage>
</organism>
<sequence>MKKKLISMQLMRFVAVCFFTAAVYTAGAQADSLAPAKELSARNGLPNFFAKIKNNKTLRVAFLGGSITRAGNGYRDQVMTWFREQYPSAKFEEIMAAVSGTGSDFGASRVKQHVIDHKPDLVFVEFAVNDNRWRMQLVRETMEGIVRQIRKANNKTDICFIYTFANENLPQLQKGLFPASVTAMEVIADHYQIPGIHMGLAVIDEINKGKLVMMGKKEDANGVPLFSVDGVHPLPETGHRIYTQVLARNLPLLKAGSVAVTNIFPDALEANDWSKAGMARLSIKKNFKGEWNVTDSVTKGKEYYPLLPQVFSTASPDAEVTVKFKGTRFGLADIMGPSTAAIEITIDGQAPRVINRFDAFCTYYRLNYFIISGLPEGKHVATIRLAKTTLDKEAILKTRNVTIKDPHMYEGKNMYVGAILY</sequence>
<dbReference type="Gene3D" id="3.40.50.1110">
    <property type="entry name" value="SGNH hydrolase"/>
    <property type="match status" value="1"/>
</dbReference>
<feature type="domain" description="SGNH hydrolase-type esterase" evidence="2">
    <location>
        <begin position="62"/>
        <end position="173"/>
    </location>
</feature>
<accession>A0ABW9ZY54</accession>
<dbReference type="GO" id="GO:0016787">
    <property type="term" value="F:hydrolase activity"/>
    <property type="evidence" value="ECO:0007669"/>
    <property type="project" value="UniProtKB-KW"/>
</dbReference>
<dbReference type="SUPFAM" id="SSF52266">
    <property type="entry name" value="SGNH hydrolase"/>
    <property type="match status" value="1"/>
</dbReference>
<keyword evidence="4" id="KW-1185">Reference proteome</keyword>
<dbReference type="PANTHER" id="PTHR34407">
    <property type="entry name" value="EXPRESSED PROTEIN"/>
    <property type="match status" value="1"/>
</dbReference>
<dbReference type="InterPro" id="IPR036514">
    <property type="entry name" value="SGNH_hydro_sf"/>
</dbReference>
<dbReference type="CDD" id="cd00229">
    <property type="entry name" value="SGNH_hydrolase"/>
    <property type="match status" value="1"/>
</dbReference>
<feature type="chain" id="PRO_5046245946" evidence="1">
    <location>
        <begin position="31"/>
        <end position="421"/>
    </location>
</feature>
<dbReference type="PANTHER" id="PTHR34407:SF1">
    <property type="entry name" value="SGNH HYDROLASE-TYPE ESTERASE DOMAIN-CONTAINING PROTEIN"/>
    <property type="match status" value="1"/>
</dbReference>
<keyword evidence="3" id="KW-0378">Hydrolase</keyword>
<dbReference type="EMBL" id="JAACJS010000015">
    <property type="protein sequence ID" value="NCI50968.1"/>
    <property type="molecule type" value="Genomic_DNA"/>
</dbReference>
<evidence type="ECO:0000313" key="3">
    <source>
        <dbReference type="EMBL" id="NCI50968.1"/>
    </source>
</evidence>
<dbReference type="Pfam" id="PF13472">
    <property type="entry name" value="Lipase_GDSL_2"/>
    <property type="match status" value="1"/>
</dbReference>
<name>A0ABW9ZY54_9BACT</name>
<dbReference type="InterPro" id="IPR013830">
    <property type="entry name" value="SGNH_hydro"/>
</dbReference>
<evidence type="ECO:0000259" key="2">
    <source>
        <dbReference type="Pfam" id="PF13472"/>
    </source>
</evidence>
<dbReference type="Proteomes" id="UP000753802">
    <property type="component" value="Unassembled WGS sequence"/>
</dbReference>
<comment type="caution">
    <text evidence="3">The sequence shown here is derived from an EMBL/GenBank/DDBJ whole genome shotgun (WGS) entry which is preliminary data.</text>
</comment>
<reference evidence="3 4" key="1">
    <citation type="submission" date="2020-01" db="EMBL/GenBank/DDBJ databases">
        <title>Genome analysis.</title>
        <authorList>
            <person name="Wu S."/>
            <person name="Wang G."/>
        </authorList>
    </citation>
    <scope>NUCLEOTIDE SEQUENCE [LARGE SCALE GENOMIC DNA]</scope>
    <source>
        <strain evidence="3 4">SYL130</strain>
    </source>
</reference>
<dbReference type="RefSeq" id="WP_161819271.1">
    <property type="nucleotide sequence ID" value="NZ_JAACJS010000015.1"/>
</dbReference>
<feature type="signal peptide" evidence="1">
    <location>
        <begin position="1"/>
        <end position="30"/>
    </location>
</feature>